<dbReference type="Pfam" id="PF03668">
    <property type="entry name" value="RapZ-like_N"/>
    <property type="match status" value="1"/>
</dbReference>
<dbReference type="EMBL" id="BAABLX010000029">
    <property type="protein sequence ID" value="GAA4952799.1"/>
    <property type="molecule type" value="Genomic_DNA"/>
</dbReference>
<keyword evidence="8" id="KW-1185">Reference proteome</keyword>
<dbReference type="HAMAP" id="MF_00636">
    <property type="entry name" value="RapZ_like"/>
    <property type="match status" value="1"/>
</dbReference>
<dbReference type="PIRSF" id="PIRSF005052">
    <property type="entry name" value="P-loopkin"/>
    <property type="match status" value="1"/>
</dbReference>
<dbReference type="PANTHER" id="PTHR30448:SF0">
    <property type="entry name" value="RNASE ADAPTER PROTEIN RAPZ"/>
    <property type="match status" value="1"/>
</dbReference>
<keyword evidence="2 4" id="KW-0067">ATP-binding</keyword>
<gene>
    <name evidence="7" type="primary">rapZ</name>
    <name evidence="7" type="ORF">GCM10025791_37070</name>
</gene>
<feature type="binding site" evidence="4">
    <location>
        <begin position="56"/>
        <end position="59"/>
    </location>
    <ligand>
        <name>GTP</name>
        <dbReference type="ChEBI" id="CHEBI:37565"/>
    </ligand>
</feature>
<dbReference type="InterPro" id="IPR053931">
    <property type="entry name" value="RapZ_C"/>
</dbReference>
<protein>
    <submittedName>
        <fullName evidence="7">RNase adapter RapZ</fullName>
    </submittedName>
</protein>
<evidence type="ECO:0000256" key="4">
    <source>
        <dbReference type="HAMAP-Rule" id="MF_00636"/>
    </source>
</evidence>
<comment type="caution">
    <text evidence="4">Lacks conserved residue(s) required for the propagation of feature annotation.</text>
</comment>
<keyword evidence="3 4" id="KW-0342">GTP-binding</keyword>
<sequence length="286" mass="31907">MQLVIISGRSGSGISSALRVLEDAGMTCIDNLPVALLSHLVDTTDDTELRCAVTLDARSNLGQLANFPALYQQLKSQCQSVQVIFLDSRDDILLRRFSETRRKHPLTSVDVGLKDAIIQESELLTPVVDHADLVIDTSNLSLHALRDLIRKAVTGAEHMDLAVQFQSFGFKRGVPAEADLIFDARCLPNPYWVPELRACSGNDDKVIEFLSQEPLVAEMLDDIKTYVRKWLPHYAASNRSYITVAVGCTGGQHRSVYLCNQLAKQFREEPSNPLQTDVLVRHRDLH</sequence>
<evidence type="ECO:0000256" key="1">
    <source>
        <dbReference type="ARBA" id="ARBA00022741"/>
    </source>
</evidence>
<evidence type="ECO:0000259" key="5">
    <source>
        <dbReference type="Pfam" id="PF03668"/>
    </source>
</evidence>
<dbReference type="RefSeq" id="WP_345425972.1">
    <property type="nucleotide sequence ID" value="NZ_AP031496.1"/>
</dbReference>
<organism evidence="7 8">
    <name type="scientific">Halioxenophilus aromaticivorans</name>
    <dbReference type="NCBI Taxonomy" id="1306992"/>
    <lineage>
        <taxon>Bacteria</taxon>
        <taxon>Pseudomonadati</taxon>
        <taxon>Pseudomonadota</taxon>
        <taxon>Gammaproteobacteria</taxon>
        <taxon>Alteromonadales</taxon>
        <taxon>Alteromonadaceae</taxon>
        <taxon>Halioxenophilus</taxon>
    </lineage>
</organism>
<dbReference type="NCBIfam" id="NF003828">
    <property type="entry name" value="PRK05416.1"/>
    <property type="match status" value="1"/>
</dbReference>
<reference evidence="8" key="1">
    <citation type="journal article" date="2019" name="Int. J. Syst. Evol. Microbiol.">
        <title>The Global Catalogue of Microorganisms (GCM) 10K type strain sequencing project: providing services to taxonomists for standard genome sequencing and annotation.</title>
        <authorList>
            <consortium name="The Broad Institute Genomics Platform"/>
            <consortium name="The Broad Institute Genome Sequencing Center for Infectious Disease"/>
            <person name="Wu L."/>
            <person name="Ma J."/>
        </authorList>
    </citation>
    <scope>NUCLEOTIDE SEQUENCE [LARGE SCALE GENOMIC DNA]</scope>
    <source>
        <strain evidence="8">JCM 19134</strain>
    </source>
</reference>
<name>A0AAV3U6A3_9ALTE</name>
<dbReference type="Pfam" id="PF22740">
    <property type="entry name" value="PapZ_C"/>
    <property type="match status" value="1"/>
</dbReference>
<evidence type="ECO:0000313" key="8">
    <source>
        <dbReference type="Proteomes" id="UP001409585"/>
    </source>
</evidence>
<dbReference type="InterPro" id="IPR027417">
    <property type="entry name" value="P-loop_NTPase"/>
</dbReference>
<dbReference type="InterPro" id="IPR053930">
    <property type="entry name" value="RapZ-like_N"/>
</dbReference>
<comment type="caution">
    <text evidence="7">The sequence shown here is derived from an EMBL/GenBank/DDBJ whole genome shotgun (WGS) entry which is preliminary data.</text>
</comment>
<proteinExistence type="inferred from homology"/>
<feature type="domain" description="RapZ C-terminal" evidence="6">
    <location>
        <begin position="162"/>
        <end position="286"/>
    </location>
</feature>
<keyword evidence="1 4" id="KW-0547">Nucleotide-binding</keyword>
<dbReference type="SUPFAM" id="SSF52540">
    <property type="entry name" value="P-loop containing nucleoside triphosphate hydrolases"/>
    <property type="match status" value="1"/>
</dbReference>
<dbReference type="AlphaFoldDB" id="A0AAV3U6A3"/>
<dbReference type="GO" id="GO:0005524">
    <property type="term" value="F:ATP binding"/>
    <property type="evidence" value="ECO:0007669"/>
    <property type="project" value="UniProtKB-UniRule"/>
</dbReference>
<feature type="domain" description="RapZ-like N-terminal" evidence="5">
    <location>
        <begin position="1"/>
        <end position="155"/>
    </location>
</feature>
<evidence type="ECO:0000313" key="7">
    <source>
        <dbReference type="EMBL" id="GAA4952799.1"/>
    </source>
</evidence>
<evidence type="ECO:0000256" key="3">
    <source>
        <dbReference type="ARBA" id="ARBA00023134"/>
    </source>
</evidence>
<evidence type="ECO:0000256" key="2">
    <source>
        <dbReference type="ARBA" id="ARBA00022840"/>
    </source>
</evidence>
<dbReference type="Proteomes" id="UP001409585">
    <property type="component" value="Unassembled WGS sequence"/>
</dbReference>
<dbReference type="GO" id="GO:0005525">
    <property type="term" value="F:GTP binding"/>
    <property type="evidence" value="ECO:0007669"/>
    <property type="project" value="UniProtKB-UniRule"/>
</dbReference>
<dbReference type="InterPro" id="IPR005337">
    <property type="entry name" value="RapZ-like"/>
</dbReference>
<evidence type="ECO:0000259" key="6">
    <source>
        <dbReference type="Pfam" id="PF22740"/>
    </source>
</evidence>
<dbReference type="PANTHER" id="PTHR30448">
    <property type="entry name" value="RNASE ADAPTER PROTEIN RAPZ"/>
    <property type="match status" value="1"/>
</dbReference>
<accession>A0AAV3U6A3</accession>